<evidence type="ECO:0000313" key="3">
    <source>
        <dbReference type="Proteomes" id="UP000176037"/>
    </source>
</evidence>
<dbReference type="InterPro" id="IPR000182">
    <property type="entry name" value="GNAT_dom"/>
</dbReference>
<organism evidence="2 3">
    <name type="scientific">Alteromonas lipolytica</name>
    <dbReference type="NCBI Taxonomy" id="1856405"/>
    <lineage>
        <taxon>Bacteria</taxon>
        <taxon>Pseudomonadati</taxon>
        <taxon>Pseudomonadota</taxon>
        <taxon>Gammaproteobacteria</taxon>
        <taxon>Alteromonadales</taxon>
        <taxon>Alteromonadaceae</taxon>
        <taxon>Alteromonas/Salinimonas group</taxon>
        <taxon>Alteromonas</taxon>
    </lineage>
</organism>
<dbReference type="AlphaFoldDB" id="A0A1E8FJX1"/>
<name>A0A1E8FJX1_9ALTE</name>
<gene>
    <name evidence="2" type="ORF">BFC17_10625</name>
</gene>
<dbReference type="Gene3D" id="3.40.630.30">
    <property type="match status" value="1"/>
</dbReference>
<feature type="domain" description="N-acetyltransferase" evidence="1">
    <location>
        <begin position="2"/>
        <end position="140"/>
    </location>
</feature>
<dbReference type="GO" id="GO:0016747">
    <property type="term" value="F:acyltransferase activity, transferring groups other than amino-acyl groups"/>
    <property type="evidence" value="ECO:0007669"/>
    <property type="project" value="InterPro"/>
</dbReference>
<dbReference type="SUPFAM" id="SSF55729">
    <property type="entry name" value="Acyl-CoA N-acyltransferases (Nat)"/>
    <property type="match status" value="1"/>
</dbReference>
<evidence type="ECO:0000313" key="2">
    <source>
        <dbReference type="EMBL" id="OFI35733.1"/>
    </source>
</evidence>
<dbReference type="RefSeq" id="WP_070174973.1">
    <property type="nucleotide sequence ID" value="NZ_BMJR01000008.1"/>
</dbReference>
<reference evidence="2 3" key="1">
    <citation type="submission" date="2016-09" db="EMBL/GenBank/DDBJ databases">
        <title>Alteromonas lipolytica, a new species isolated from sea water.</title>
        <authorList>
            <person name="Wu Y.-H."/>
            <person name="Cheng H."/>
            <person name="Xu X.-W."/>
        </authorList>
    </citation>
    <scope>NUCLEOTIDE SEQUENCE [LARGE SCALE GENOMIC DNA]</scope>
    <source>
        <strain evidence="2 3">JW12</strain>
    </source>
</reference>
<dbReference type="Proteomes" id="UP000176037">
    <property type="component" value="Unassembled WGS sequence"/>
</dbReference>
<dbReference type="InterPro" id="IPR016181">
    <property type="entry name" value="Acyl_CoA_acyltransferase"/>
</dbReference>
<proteinExistence type="predicted"/>
<dbReference type="EMBL" id="MJIC01000006">
    <property type="protein sequence ID" value="OFI35733.1"/>
    <property type="molecule type" value="Genomic_DNA"/>
</dbReference>
<evidence type="ECO:0000259" key="1">
    <source>
        <dbReference type="PROSITE" id="PS51186"/>
    </source>
</evidence>
<keyword evidence="3" id="KW-1185">Reference proteome</keyword>
<protein>
    <recommendedName>
        <fullName evidence="1">N-acetyltransferase domain-containing protein</fullName>
    </recommendedName>
</protein>
<dbReference type="STRING" id="1856405.BFC17_10625"/>
<dbReference type="Pfam" id="PF13508">
    <property type="entry name" value="Acetyltransf_7"/>
    <property type="match status" value="1"/>
</dbReference>
<accession>A0A1E8FJX1</accession>
<comment type="caution">
    <text evidence="2">The sequence shown here is derived from an EMBL/GenBank/DDBJ whole genome shotgun (WGS) entry which is preliminary data.</text>
</comment>
<sequence length="140" mass="15866">MFSYRTASDADFAFLLALRLSTMDEHLKKAGLFLTPAQHEDRVRENFALSQVVSVNDEPVGLLKYDESSQAITVYQLQILPQFQGRGYGGGILRELMSRAGNKTVSLGVLKDNPAYHLYKRLGFIVVGEDQYEYHMAFNR</sequence>
<dbReference type="CDD" id="cd04301">
    <property type="entry name" value="NAT_SF"/>
    <property type="match status" value="1"/>
</dbReference>
<dbReference type="PROSITE" id="PS51186">
    <property type="entry name" value="GNAT"/>
    <property type="match status" value="1"/>
</dbReference>